<proteinExistence type="predicted"/>
<feature type="compositionally biased region" description="Polar residues" evidence="1">
    <location>
        <begin position="264"/>
        <end position="275"/>
    </location>
</feature>
<dbReference type="EMBL" id="JH930469">
    <property type="protein sequence ID" value="EKM59730.1"/>
    <property type="molecule type" value="Genomic_DNA"/>
</dbReference>
<gene>
    <name evidence="2" type="ORF">PHACADRAFT_181699</name>
</gene>
<reference evidence="2 3" key="1">
    <citation type="journal article" date="2012" name="BMC Genomics">
        <title>Comparative genomics of the white-rot fungi, Phanerochaete carnosa and P. chrysosporium, to elucidate the genetic basis of the distinct wood types they colonize.</title>
        <authorList>
            <person name="Suzuki H."/>
            <person name="MacDonald J."/>
            <person name="Syed K."/>
            <person name="Salamov A."/>
            <person name="Hori C."/>
            <person name="Aerts A."/>
            <person name="Henrissat B."/>
            <person name="Wiebenga A."/>
            <person name="vanKuyk P.A."/>
            <person name="Barry K."/>
            <person name="Lindquist E."/>
            <person name="LaButti K."/>
            <person name="Lapidus A."/>
            <person name="Lucas S."/>
            <person name="Coutinho P."/>
            <person name="Gong Y."/>
            <person name="Samejima M."/>
            <person name="Mahadevan R."/>
            <person name="Abou-Zaid M."/>
            <person name="de Vries R.P."/>
            <person name="Igarashi K."/>
            <person name="Yadav J.S."/>
            <person name="Grigoriev I.V."/>
            <person name="Master E.R."/>
        </authorList>
    </citation>
    <scope>NUCLEOTIDE SEQUENCE [LARGE SCALE GENOMIC DNA]</scope>
    <source>
        <strain evidence="2 3">HHB-10118-sp</strain>
    </source>
</reference>
<feature type="region of interest" description="Disordered" evidence="1">
    <location>
        <begin position="35"/>
        <end position="78"/>
    </location>
</feature>
<dbReference type="RefSeq" id="XP_007392287.1">
    <property type="nucleotide sequence ID" value="XM_007392225.1"/>
</dbReference>
<protein>
    <submittedName>
        <fullName evidence="2">Uncharacterized protein</fullName>
    </submittedName>
</protein>
<organism evidence="2 3">
    <name type="scientific">Phanerochaete carnosa (strain HHB-10118-sp)</name>
    <name type="common">White-rot fungus</name>
    <name type="synonym">Peniophora carnosa</name>
    <dbReference type="NCBI Taxonomy" id="650164"/>
    <lineage>
        <taxon>Eukaryota</taxon>
        <taxon>Fungi</taxon>
        <taxon>Dikarya</taxon>
        <taxon>Basidiomycota</taxon>
        <taxon>Agaricomycotina</taxon>
        <taxon>Agaricomycetes</taxon>
        <taxon>Polyporales</taxon>
        <taxon>Phanerochaetaceae</taxon>
        <taxon>Phanerochaete</taxon>
    </lineage>
</organism>
<feature type="compositionally biased region" description="Polar residues" evidence="1">
    <location>
        <begin position="332"/>
        <end position="351"/>
    </location>
</feature>
<dbReference type="KEGG" id="pco:PHACADRAFT_181699"/>
<feature type="region of interest" description="Disordered" evidence="1">
    <location>
        <begin position="853"/>
        <end position="885"/>
    </location>
</feature>
<dbReference type="HOGENOM" id="CLU_282705_0_0_1"/>
<feature type="compositionally biased region" description="Basic and acidic residues" evidence="1">
    <location>
        <begin position="205"/>
        <end position="219"/>
    </location>
</feature>
<evidence type="ECO:0000256" key="1">
    <source>
        <dbReference type="SAM" id="MobiDB-lite"/>
    </source>
</evidence>
<dbReference type="Proteomes" id="UP000008370">
    <property type="component" value="Unassembled WGS sequence"/>
</dbReference>
<feature type="compositionally biased region" description="Polar residues" evidence="1">
    <location>
        <begin position="51"/>
        <end position="78"/>
    </location>
</feature>
<feature type="region of interest" description="Disordered" evidence="1">
    <location>
        <begin position="1001"/>
        <end position="1073"/>
    </location>
</feature>
<feature type="compositionally biased region" description="Low complexity" evidence="1">
    <location>
        <begin position="723"/>
        <end position="745"/>
    </location>
</feature>
<evidence type="ECO:0000313" key="3">
    <source>
        <dbReference type="Proteomes" id="UP000008370"/>
    </source>
</evidence>
<feature type="region of interest" description="Disordered" evidence="1">
    <location>
        <begin position="205"/>
        <end position="305"/>
    </location>
</feature>
<accession>K5WJZ1</accession>
<dbReference type="InParanoid" id="K5WJZ1"/>
<feature type="region of interest" description="Disordered" evidence="1">
    <location>
        <begin position="592"/>
        <end position="622"/>
    </location>
</feature>
<dbReference type="AlphaFoldDB" id="K5WJZ1"/>
<feature type="region of interest" description="Disordered" evidence="1">
    <location>
        <begin position="794"/>
        <end position="819"/>
    </location>
</feature>
<feature type="region of interest" description="Disordered" evidence="1">
    <location>
        <begin position="328"/>
        <end position="351"/>
    </location>
</feature>
<feature type="compositionally biased region" description="Polar residues" evidence="1">
    <location>
        <begin position="220"/>
        <end position="230"/>
    </location>
</feature>
<feature type="compositionally biased region" description="Polar residues" evidence="1">
    <location>
        <begin position="606"/>
        <end position="616"/>
    </location>
</feature>
<dbReference type="GeneID" id="18910032"/>
<name>K5WJZ1_PHACS</name>
<dbReference type="OrthoDB" id="27934at2759"/>
<feature type="compositionally biased region" description="Basic and acidic residues" evidence="1">
    <location>
        <begin position="1028"/>
        <end position="1065"/>
    </location>
</feature>
<evidence type="ECO:0000313" key="2">
    <source>
        <dbReference type="EMBL" id="EKM59730.1"/>
    </source>
</evidence>
<feature type="region of interest" description="Disordered" evidence="1">
    <location>
        <begin position="661"/>
        <end position="761"/>
    </location>
</feature>
<keyword evidence="3" id="KW-1185">Reference proteome</keyword>
<dbReference type="STRING" id="650164.K5WJZ1"/>
<sequence>MAIGWPMFTLAPYLFTSRHAIISLQRKIIQLYREKPRESQITRKQGAQPRPSAQHSTSPCSSLSQPLERTHRMPNSTPNILGCDVNEIAYKVGILNVDQEETSSTPDETAYMHVAQTPATYELSETMLNHAQGEDGVRKAPAASSFLNSQEASGNVLCKPTRANEKSAYILQESTKGNPTRGSVSTCQITLTTVLEDLTCGAYSEPHEPLEGSNDRDRTPCQSSSSSTVPTPDRALSPASTAGTHSPHKSANGAPIPPPKHESGTSLPSVKSKTLSDLFPHTSEEESSVAEFPSTTDSSGPSRCLELPAAQGTYIKPSIEHAVYDAPEDGVDTTSTYTSSTQENRSSQTDPNISSLLYMLPAAATQPIAAAGLHPCPVSDGPASSLIESLLLFDEAIPETLAVPLVPTVNLDLGDSSTLKDGSILRDFAVPTGRLGSLDDRPAAFAPPAVEAGLPATSTLITPLCGRPTFSHAVHPNSARQSVDSCSTASPASSAVTAATFVPANRPGSPSVLDLSLLSDLGPSTAAPATAILSGTDLVCSQRSAAKSGPHLIDSGCGTAAPSPSLPTSVMNPALSLPGVHYDLGTITATTDATPSDLTDTPGDMSATSPYLSDSLSEPADTGANPHILVSELEDIFPVIVPPDERTKAVIKAAVADFSSRDADDLASPGLPPSSPPCSQVSDFHLPPSQHGCRGGTSSVFSLANGKDHEKGNSEADMDIYLSQPSSSPPGQVFSSSPPLALNSPPTSPQLLPQGSGKDRISDAELDLESCLPDVEPKDMPKKRVATDDLADELPELKHARTTSYSPPPPPNPKRHTPLGQKRAYKKLIQPFRSPLVNIEDVLAGKDHVYTSGRAHPINKPAAKAEPQDDPGLETMSGGEIVDRAPSQPSQFIATKDRTANAGKPFKALVIQPNAAAVSPGTKTGSTLQALQARVQKLKQAIKIKHDREKSGDGHNLEALVSKWRSVGREVAWLVWDTVKDLDPGDSLKVAVPVRGEWDGDEVLPTKKRGHGSANDGFKDGWGWDGGKGGKHDGFDSNWGWDDRKDGEIVSGTEERATEDERTGMGEENVPTMNHSLGTMLRHLGIDPETLGWDEDEGDFVSEP</sequence>
<dbReference type="Gene3D" id="6.10.140.1020">
    <property type="match status" value="2"/>
</dbReference>